<proteinExistence type="predicted"/>
<organism evidence="1 2">
    <name type="scientific">Tectimicrobiota bacterium</name>
    <dbReference type="NCBI Taxonomy" id="2528274"/>
    <lineage>
        <taxon>Bacteria</taxon>
        <taxon>Pseudomonadati</taxon>
        <taxon>Nitrospinota/Tectimicrobiota group</taxon>
        <taxon>Candidatus Tectimicrobiota</taxon>
    </lineage>
</organism>
<dbReference type="AlphaFoldDB" id="A0A932MRV4"/>
<name>A0A932MRV4_UNCTE</name>
<comment type="caution">
    <text evidence="1">The sequence shown here is derived from an EMBL/GenBank/DDBJ whole genome shotgun (WGS) entry which is preliminary data.</text>
</comment>
<dbReference type="SUPFAM" id="SSF75011">
    <property type="entry name" value="3-carboxy-cis,cis-mucoante lactonizing enzyme"/>
    <property type="match status" value="1"/>
</dbReference>
<sequence>MTRTAAAWNMRQIAHIDLAPDDAEMYGGALKMQIQIKGGRRFMYAGCLWYRGVHILDVTDPARPQYVGNLPSPHKVSRSNIQQAGDLLIVSEDVPPPVPPNRWHPGLPDWSDDRPAERAGVTIYDVSDPRRPREIAYHHIPGRGCHRNYYDGGRYAYLTAATDGWAGHILIILDMKNPEKPEEAGRFWLPGQKEGEERKWDPKKLSEREGLHGPVYVMGDRGYASWGAAGMLVMDMKEPAKPKVLGQLRLSPPFDGGIPCHTAFPMLNRKLAVITQEAIAENCNETQPLGWVADIRCDWNPVSISTFPVPRPPAGLPYASFCVKGGRFGPHNVQHMSEPGDRRDDMVFMTYFNAGLRVFDIRNPFRPREIAYFVPPDPKPGLAVRSEDVYVEWDRGVVYLANRNMGIYVLELDEKAMDGGEPPR</sequence>
<dbReference type="EMBL" id="JACPUR010000041">
    <property type="protein sequence ID" value="MBI3129401.1"/>
    <property type="molecule type" value="Genomic_DNA"/>
</dbReference>
<accession>A0A932MRV4</accession>
<evidence type="ECO:0000313" key="2">
    <source>
        <dbReference type="Proteomes" id="UP000782312"/>
    </source>
</evidence>
<dbReference type="Proteomes" id="UP000782312">
    <property type="component" value="Unassembled WGS sequence"/>
</dbReference>
<protein>
    <submittedName>
        <fullName evidence="1">Uncharacterized protein</fullName>
    </submittedName>
</protein>
<reference evidence="1" key="1">
    <citation type="submission" date="2020-07" db="EMBL/GenBank/DDBJ databases">
        <title>Huge and variable diversity of episymbiotic CPR bacteria and DPANN archaea in groundwater ecosystems.</title>
        <authorList>
            <person name="He C.Y."/>
            <person name="Keren R."/>
            <person name="Whittaker M."/>
            <person name="Farag I.F."/>
            <person name="Doudna J."/>
            <person name="Cate J.H.D."/>
            <person name="Banfield J.F."/>
        </authorList>
    </citation>
    <scope>NUCLEOTIDE SEQUENCE</scope>
    <source>
        <strain evidence="1">NC_groundwater_763_Ag_S-0.2um_68_21</strain>
    </source>
</reference>
<gene>
    <name evidence="1" type="ORF">HYZ11_17460</name>
</gene>
<evidence type="ECO:0000313" key="1">
    <source>
        <dbReference type="EMBL" id="MBI3129401.1"/>
    </source>
</evidence>